<keyword evidence="2" id="KW-1133">Transmembrane helix</keyword>
<gene>
    <name evidence="3" type="ORF">BN1049_00985</name>
</gene>
<evidence type="ECO:0000256" key="1">
    <source>
        <dbReference type="SAM" id="MobiDB-lite"/>
    </source>
</evidence>
<feature type="compositionally biased region" description="Polar residues" evidence="1">
    <location>
        <begin position="1"/>
        <end position="11"/>
    </location>
</feature>
<organism evidence="3">
    <name type="scientific">Pseudomonas saudimassiliensis</name>
    <dbReference type="NCBI Taxonomy" id="1461581"/>
    <lineage>
        <taxon>Bacteria</taxon>
        <taxon>Pseudomonadati</taxon>
        <taxon>Pseudomonadota</taxon>
        <taxon>Gammaproteobacteria</taxon>
        <taxon>Pseudomonadales</taxon>
        <taxon>Pseudomonadaceae</taxon>
        <taxon>Pseudomonas</taxon>
    </lineage>
</organism>
<feature type="region of interest" description="Disordered" evidence="1">
    <location>
        <begin position="143"/>
        <end position="299"/>
    </location>
</feature>
<dbReference type="CDD" id="cd00093">
    <property type="entry name" value="HTH_XRE"/>
    <property type="match status" value="1"/>
</dbReference>
<dbReference type="SUPFAM" id="SSF47413">
    <property type="entry name" value="lambda repressor-like DNA-binding domains"/>
    <property type="match status" value="1"/>
</dbReference>
<name>A0A078MCC2_9PSED</name>
<dbReference type="PATRIC" id="fig|1461581.3.peg.966"/>
<keyword evidence="2" id="KW-0472">Membrane</keyword>
<dbReference type="PANTHER" id="PTHR34475">
    <property type="match status" value="1"/>
</dbReference>
<dbReference type="InterPro" id="IPR001387">
    <property type="entry name" value="Cro/C1-type_HTH"/>
</dbReference>
<protein>
    <submittedName>
        <fullName evidence="3">XRE family transcriptional regulator</fullName>
    </submittedName>
</protein>
<dbReference type="EMBL" id="LM997413">
    <property type="protein sequence ID" value="CEA03072.1"/>
    <property type="molecule type" value="Genomic_DNA"/>
</dbReference>
<dbReference type="Gene3D" id="1.10.260.40">
    <property type="entry name" value="lambda repressor-like DNA-binding domains"/>
    <property type="match status" value="1"/>
</dbReference>
<proteinExistence type="predicted"/>
<dbReference type="Pfam" id="PF13413">
    <property type="entry name" value="HTH_25"/>
    <property type="match status" value="1"/>
</dbReference>
<evidence type="ECO:0000256" key="2">
    <source>
        <dbReference type="SAM" id="Phobius"/>
    </source>
</evidence>
<sequence length="299" mass="31808">MADEVGTTTGAEQAGRVNPGEVLRAERERVGFTADEVATHLRLTRATLGYLEAGRFERLPGDTFARGYVRAYARLLKLDPARFVEQYDRYVGINSRESSVHTIDKVDVKPKRGARVVMTVSTLLIILIMVSLGLWWWNDSRETPSRGAEPGTLDEVQVDSMLPPDSFTSSFGDEPNADAAVADEALSEPAEGATAPACRTGSGRGASAGAAQPSGGDACAVGGGPGERTRCRPCRCPSSCSREPGRVGNDLLRQLLGAGQHHRGTGVAQSPDAAGRDTEYRPPGPAGSGDRRRQCRGDD</sequence>
<feature type="transmembrane region" description="Helical" evidence="2">
    <location>
        <begin position="116"/>
        <end position="137"/>
    </location>
</feature>
<accession>A0A078MCC2</accession>
<evidence type="ECO:0000313" key="3">
    <source>
        <dbReference type="EMBL" id="CEA03072.1"/>
    </source>
</evidence>
<feature type="compositionally biased region" description="Basic and acidic residues" evidence="1">
    <location>
        <begin position="289"/>
        <end position="299"/>
    </location>
</feature>
<dbReference type="InterPro" id="IPR050400">
    <property type="entry name" value="Bact_Cytoskel_RodZ"/>
</dbReference>
<dbReference type="PANTHER" id="PTHR34475:SF1">
    <property type="entry name" value="CYTOSKELETON PROTEIN RODZ"/>
    <property type="match status" value="1"/>
</dbReference>
<feature type="region of interest" description="Disordered" evidence="1">
    <location>
        <begin position="1"/>
        <end position="20"/>
    </location>
</feature>
<dbReference type="OrthoDB" id="9790252at2"/>
<dbReference type="AlphaFoldDB" id="A0A078MCC2"/>
<dbReference type="InterPro" id="IPR010982">
    <property type="entry name" value="Lambda_DNA-bd_dom_sf"/>
</dbReference>
<dbReference type="GO" id="GO:0003677">
    <property type="term" value="F:DNA binding"/>
    <property type="evidence" value="ECO:0007669"/>
    <property type="project" value="InterPro"/>
</dbReference>
<dbReference type="EMBL" id="LK391969">
    <property type="protein sequence ID" value="CEF26063.1"/>
    <property type="molecule type" value="Genomic_DNA"/>
</dbReference>
<feature type="compositionally biased region" description="Low complexity" evidence="1">
    <location>
        <begin position="205"/>
        <end position="220"/>
    </location>
</feature>
<keyword evidence="2" id="KW-0812">Transmembrane</keyword>
<reference evidence="3" key="1">
    <citation type="submission" date="2014-07" db="EMBL/GenBank/DDBJ databases">
        <authorList>
            <person name="Urmite Genomes Urmite Genomes"/>
        </authorList>
    </citation>
    <scope>NUCLEOTIDE SEQUENCE</scope>
    <source>
        <strain evidence="3">12M76_air</strain>
    </source>
</reference>